<evidence type="ECO:0000313" key="2">
    <source>
        <dbReference type="EMBL" id="PWA81304.1"/>
    </source>
</evidence>
<dbReference type="Proteomes" id="UP000245207">
    <property type="component" value="Unassembled WGS sequence"/>
</dbReference>
<proteinExistence type="predicted"/>
<gene>
    <name evidence="2" type="ORF">CTI12_AA188800</name>
</gene>
<organism evidence="2 3">
    <name type="scientific">Artemisia annua</name>
    <name type="common">Sweet wormwood</name>
    <dbReference type="NCBI Taxonomy" id="35608"/>
    <lineage>
        <taxon>Eukaryota</taxon>
        <taxon>Viridiplantae</taxon>
        <taxon>Streptophyta</taxon>
        <taxon>Embryophyta</taxon>
        <taxon>Tracheophyta</taxon>
        <taxon>Spermatophyta</taxon>
        <taxon>Magnoliopsida</taxon>
        <taxon>eudicotyledons</taxon>
        <taxon>Gunneridae</taxon>
        <taxon>Pentapetalae</taxon>
        <taxon>asterids</taxon>
        <taxon>campanulids</taxon>
        <taxon>Asterales</taxon>
        <taxon>Asteraceae</taxon>
        <taxon>Asteroideae</taxon>
        <taxon>Anthemideae</taxon>
        <taxon>Artemisiinae</taxon>
        <taxon>Artemisia</taxon>
    </lineage>
</organism>
<keyword evidence="1" id="KW-0472">Membrane</keyword>
<dbReference type="EMBL" id="PKPP01001606">
    <property type="protein sequence ID" value="PWA81304.1"/>
    <property type="molecule type" value="Genomic_DNA"/>
</dbReference>
<comment type="caution">
    <text evidence="2">The sequence shown here is derived from an EMBL/GenBank/DDBJ whole genome shotgun (WGS) entry which is preliminary data.</text>
</comment>
<feature type="transmembrane region" description="Helical" evidence="1">
    <location>
        <begin position="43"/>
        <end position="64"/>
    </location>
</feature>
<name>A0A2U1P6C1_ARTAN</name>
<feature type="transmembrane region" description="Helical" evidence="1">
    <location>
        <begin position="12"/>
        <end position="37"/>
    </location>
</feature>
<reference evidence="2 3" key="1">
    <citation type="journal article" date="2018" name="Mol. Plant">
        <title>The genome of Artemisia annua provides insight into the evolution of Asteraceae family and artemisinin biosynthesis.</title>
        <authorList>
            <person name="Shen Q."/>
            <person name="Zhang L."/>
            <person name="Liao Z."/>
            <person name="Wang S."/>
            <person name="Yan T."/>
            <person name="Shi P."/>
            <person name="Liu M."/>
            <person name="Fu X."/>
            <person name="Pan Q."/>
            <person name="Wang Y."/>
            <person name="Lv Z."/>
            <person name="Lu X."/>
            <person name="Zhang F."/>
            <person name="Jiang W."/>
            <person name="Ma Y."/>
            <person name="Chen M."/>
            <person name="Hao X."/>
            <person name="Li L."/>
            <person name="Tang Y."/>
            <person name="Lv G."/>
            <person name="Zhou Y."/>
            <person name="Sun X."/>
            <person name="Brodelius P.E."/>
            <person name="Rose J.K.C."/>
            <person name="Tang K."/>
        </authorList>
    </citation>
    <scope>NUCLEOTIDE SEQUENCE [LARGE SCALE GENOMIC DNA]</scope>
    <source>
        <strain evidence="3">cv. Huhao1</strain>
        <tissue evidence="2">Leaf</tissue>
    </source>
</reference>
<dbReference type="AlphaFoldDB" id="A0A2U1P6C1"/>
<keyword evidence="3" id="KW-1185">Reference proteome</keyword>
<keyword evidence="1" id="KW-0812">Transmembrane</keyword>
<evidence type="ECO:0000313" key="3">
    <source>
        <dbReference type="Proteomes" id="UP000245207"/>
    </source>
</evidence>
<sequence>MCIHNHFLTRPISLAAPAIVSGVGALAPTLGTIMPVIGAGGFAAVASAIGSVAGSIAVAASFGGDYSKLLFYNRTYQGHIEAYMYKYYLVKELCTVFSCGCLGIEVVDLQMAILIMYPQYAFSVFNLCLHVMEFINSLNPTCGNKEKEKPNMTKNWLREKAF</sequence>
<accession>A0A2U1P6C1</accession>
<keyword evidence="1" id="KW-1133">Transmembrane helix</keyword>
<evidence type="ECO:0000256" key="1">
    <source>
        <dbReference type="SAM" id="Phobius"/>
    </source>
</evidence>
<protein>
    <submittedName>
        <fullName evidence="2">Uncharacterized protein</fullName>
    </submittedName>
</protein>
<dbReference type="STRING" id="35608.A0A2U1P6C1"/>